<name>A0A3Q1J6B5_ANATE</name>
<proteinExistence type="predicted"/>
<dbReference type="AlphaFoldDB" id="A0A3Q1J6B5"/>
<feature type="compositionally biased region" description="Acidic residues" evidence="2">
    <location>
        <begin position="70"/>
        <end position="86"/>
    </location>
</feature>
<feature type="domain" description="HTH CENPB-type" evidence="3">
    <location>
        <begin position="1420"/>
        <end position="1492"/>
    </location>
</feature>
<dbReference type="RefSeq" id="XP_033182269.1">
    <property type="nucleotide sequence ID" value="XM_033326378.1"/>
</dbReference>
<dbReference type="PROSITE" id="PS00028">
    <property type="entry name" value="ZINC_FINGER_C2H2_1"/>
    <property type="match status" value="3"/>
</dbReference>
<organism evidence="4 5">
    <name type="scientific">Anabas testudineus</name>
    <name type="common">Climbing perch</name>
    <name type="synonym">Anthias testudineus</name>
    <dbReference type="NCBI Taxonomy" id="64144"/>
    <lineage>
        <taxon>Eukaryota</taxon>
        <taxon>Metazoa</taxon>
        <taxon>Chordata</taxon>
        <taxon>Craniata</taxon>
        <taxon>Vertebrata</taxon>
        <taxon>Euteleostomi</taxon>
        <taxon>Actinopterygii</taxon>
        <taxon>Neopterygii</taxon>
        <taxon>Teleostei</taxon>
        <taxon>Neoteleostei</taxon>
        <taxon>Acanthomorphata</taxon>
        <taxon>Anabantaria</taxon>
        <taxon>Anabantiformes</taxon>
        <taxon>Anabantoidei</taxon>
        <taxon>Anabantidae</taxon>
        <taxon>Anabas</taxon>
    </lineage>
</organism>
<dbReference type="PANTHER" id="PTHR46599">
    <property type="entry name" value="PIGGYBAC TRANSPOSABLE ELEMENT-DERIVED PROTEIN 4"/>
    <property type="match status" value="1"/>
</dbReference>
<dbReference type="InParanoid" id="A0A3Q1J6B5"/>
<evidence type="ECO:0000313" key="4">
    <source>
        <dbReference type="Ensembl" id="ENSATEP00000025838.3"/>
    </source>
</evidence>
<feature type="compositionally biased region" description="Low complexity" evidence="2">
    <location>
        <begin position="1"/>
        <end position="15"/>
    </location>
</feature>
<reference evidence="4" key="3">
    <citation type="submission" date="2025-09" db="UniProtKB">
        <authorList>
            <consortium name="Ensembl"/>
        </authorList>
    </citation>
    <scope>IDENTIFICATION</scope>
</reference>
<feature type="compositionally biased region" description="Basic and acidic residues" evidence="2">
    <location>
        <begin position="1832"/>
        <end position="1868"/>
    </location>
</feature>
<dbReference type="InterPro" id="IPR057618">
    <property type="entry name" value="Znf_POGZ/Z280C-D-like"/>
</dbReference>
<protein>
    <submittedName>
        <fullName evidence="4">Pogo transposable element derived with ZNF domain b</fullName>
    </submittedName>
</protein>
<evidence type="ECO:0000313" key="5">
    <source>
        <dbReference type="Proteomes" id="UP000265040"/>
    </source>
</evidence>
<feature type="compositionally biased region" description="Acidic residues" evidence="2">
    <location>
        <begin position="1792"/>
        <end position="1810"/>
    </location>
</feature>
<feature type="compositionally biased region" description="Basic and acidic residues" evidence="2">
    <location>
        <begin position="1811"/>
        <end position="1823"/>
    </location>
</feature>
<evidence type="ECO:0000259" key="3">
    <source>
        <dbReference type="PROSITE" id="PS51253"/>
    </source>
</evidence>
<dbReference type="GeneTree" id="ENSGT00940000163854"/>
<feature type="compositionally biased region" description="Low complexity" evidence="2">
    <location>
        <begin position="104"/>
        <end position="118"/>
    </location>
</feature>
<feature type="compositionally biased region" description="Acidic residues" evidence="2">
    <location>
        <begin position="52"/>
        <end position="62"/>
    </location>
</feature>
<feature type="region of interest" description="Disordered" evidence="2">
    <location>
        <begin position="1786"/>
        <end position="1921"/>
    </location>
</feature>
<dbReference type="InterPro" id="IPR013087">
    <property type="entry name" value="Znf_C2H2_type"/>
</dbReference>
<dbReference type="Proteomes" id="UP000265040">
    <property type="component" value="Chromosome 16"/>
</dbReference>
<dbReference type="GeneID" id="117152959"/>
<accession>A0A3Q1J6B5</accession>
<dbReference type="PROSITE" id="PS51253">
    <property type="entry name" value="HTH_CENPB"/>
    <property type="match status" value="1"/>
</dbReference>
<dbReference type="Pfam" id="PF03221">
    <property type="entry name" value="HTH_Tnp_Tc5"/>
    <property type="match status" value="1"/>
</dbReference>
<keyword evidence="5" id="KW-1185">Reference proteome</keyword>
<dbReference type="SMART" id="SM00355">
    <property type="entry name" value="ZnF_C2H2"/>
    <property type="match status" value="9"/>
</dbReference>
<dbReference type="Ensembl" id="ENSATET00000026257.3">
    <property type="protein sequence ID" value="ENSATEP00000025838.3"/>
    <property type="gene ID" value="ENSATEG00000017921.3"/>
</dbReference>
<dbReference type="Pfam" id="PF25429">
    <property type="entry name" value="zf-POGZ"/>
    <property type="match status" value="1"/>
</dbReference>
<dbReference type="Gene3D" id="3.30.160.60">
    <property type="entry name" value="Classic Zinc Finger"/>
    <property type="match status" value="2"/>
</dbReference>
<feature type="compositionally biased region" description="Basic and acidic residues" evidence="2">
    <location>
        <begin position="1902"/>
        <end position="1921"/>
    </location>
</feature>
<sequence>MYTNPAAGGSSAPASLQTGSREDGGEDRTQRTRPCSGDPLCGCSSSNMDTELFMECEEEELEPWQLVDDRVEEDEMDFDSYCEPVEDSLSPLPASETPPPRTPPRTASSRGQNVSSSVMPPPPSIIACSASLPRPPAPSAPAVSAPPLLAQAPPLILTQTTGGTFLLPAAPGTGSGQPILLTTQGFPVQTVVNPGTPLLLNLQPAQTVHPLTLIQSPSLGQLVRPSISVSPVLPQGQAVQTRSASTPSGVPSQTGSTLTAVQLPTSLAIRSSTPAPVNLQVMQVSGTKSLKLGASPALPSGSANGVTRTTLFSSVATSGTTLSVVTNPSMSSAQSPDPPRVVMNVEEFYYGSFEGDLSLRKPQPLGIKTSSFTCQMCSYRAVNNLRLIQHMLQHSELIGGGEGHDRKCCRFCYRQFSSPVQLKSHQEQVHGPAPSSSMCRICEWAFESEPAFLNHMSSNHKPGEMPYICQVCSYRSSFYSDVLQHFASFHRDSRFLLCVFCLKVTRNPTRYRQHVLRHQINQAFHCNKCRLQFVFLKDKMQHKLENHRSFRRPAQLEGLPPGSKVTIRTVGKLRFPMTSAGSWLLQSPSSLIQPIHIKTEPQNSSIQRSPMFSRFPRSPTKRPVSRRVNINRSSSCDGDRLVCLECGTDASDFSAHYPTHVHCLLCPYSSCCSRAYAAHMIHHHIPRPKDKVLPLHQLPPPCPFLLRCSQCDFTPQTADQMAEHLLTNPEHHSATCRTRTHEEPDIQFYHSEDQHSSEHKDPGQNKDLPDPSWRSADCWKRPLDSDSSKPIIIPFTQISGPRQHLSKNSDAIDFFNMLFPAALVELITNETNAHAKTCQFLGFCQPDWVPVTTHEIKGFIGLVVLMGIQNLPDPSHYWSWSHYENSYTFYRAMSFKRFKQIAANIRMGSFTTDEYRGTKNPSDSLHIFRPMLEILSGAIWNAYRPNCCLTIDRALLPSLEEESCNSKGNPKTQPQVWLLCDSKSGYCHRFFIQVGEKAGQEPGFTVVPELMNGLEDRYHQLYLAKSLISVPLMQKLLDQGIYASCSFPPPSPILPRALWEEGRLEKPGDFLQRQFGPLLATRWKDTKEMGCLSTNAAPGKPDTVWRRSQTKVGKLDPISRPMAFRLLQENMRGVDICKQLLACNPLAGIPQDRHWRSLFWFLVNLSIVNAFIVLRESRKENPPAWVQDGLFTQVNFRKRLGNQLAKCAQKYFETMEIASPRGTRTDMADEPVKQRHRMTKISAISKRCKNCNLKNIRHESVYGCVVCKANLCKQPACFWEYHGLSPVNKGSTKVGFTKDRMSGAVEVDEVEDNMDDAMAPVEDMDFSEDEKLDNLDEETEEDLVSKVKDLASHLSSATNGHDPPGTALSVSKERDDFFSARQLRIALFALCDGICQASRVFSTEMQLIRAWLKDAKKRLKATEQEQKAHTHGEDCMVAWVLSMREQQLPITESNLFHKASTLKKKGDFGDSFRISYVWAVNFMLQHRLGVQSMGRAAALACTLPASLEIKVKSFREFTRKIIGLHKLSESTVAAMDELCLFVDLRLVQDKTNRSQALEVTGTLPLVTVYLTMLADGTMLPSLVQVNRHLAEKVVPEFILLVAGSENEEALDLWMNKIWLQHVSKLTQASKSMLVLDRHREHTGDQFLTSISGSGTLPAVVPGGCSFCLHPLEVCLKPVLQRFLLSRWAKFTARDPKELEETSPNRLHTIVAELLVDWVVEALTQLNKLPLLLKRSFHLTGLLRGLKEVNKEVNKIEQVMSQKPKEIQLDLLKTLTEALLGSEVLEADHVDPLELDEEDTEGEQEDGEGQEEVARQEKHGKEDRQETEEECEHENNIKHKAGKETKKDSEEEEDKERKYEKEVVKQKLEEDSEEEGKETEEDRKDLNKERRETRIVIGEEVGDEWKIKSRTEGVEVDGEDKS</sequence>
<evidence type="ECO:0000256" key="2">
    <source>
        <dbReference type="SAM" id="MobiDB-lite"/>
    </source>
</evidence>
<dbReference type="InterPro" id="IPR029526">
    <property type="entry name" value="PGBD"/>
</dbReference>
<dbReference type="Pfam" id="PF13843">
    <property type="entry name" value="DDE_Tnp_1_7"/>
    <property type="match status" value="1"/>
</dbReference>
<keyword evidence="1" id="KW-0238">DNA-binding</keyword>
<dbReference type="InterPro" id="IPR006600">
    <property type="entry name" value="HTH_CenpB_DNA-bd_dom"/>
</dbReference>
<feature type="region of interest" description="Disordered" evidence="2">
    <location>
        <begin position="751"/>
        <end position="772"/>
    </location>
</feature>
<reference evidence="4" key="2">
    <citation type="submission" date="2025-08" db="UniProtKB">
        <authorList>
            <consortium name="Ensembl"/>
        </authorList>
    </citation>
    <scope>IDENTIFICATION</scope>
</reference>
<feature type="compositionally biased region" description="Basic and acidic residues" evidence="2">
    <location>
        <begin position="751"/>
        <end position="769"/>
    </location>
</feature>
<dbReference type="CTD" id="561483"/>
<evidence type="ECO:0000256" key="1">
    <source>
        <dbReference type="ARBA" id="ARBA00023125"/>
    </source>
</evidence>
<feature type="compositionally biased region" description="Acidic residues" evidence="2">
    <location>
        <begin position="1869"/>
        <end position="1878"/>
    </location>
</feature>
<feature type="compositionally biased region" description="Basic and acidic residues" evidence="2">
    <location>
        <begin position="1879"/>
        <end position="1893"/>
    </location>
</feature>
<dbReference type="GO" id="GO:0003677">
    <property type="term" value="F:DNA binding"/>
    <property type="evidence" value="ECO:0007669"/>
    <property type="project" value="UniProtKB-KW"/>
</dbReference>
<dbReference type="PANTHER" id="PTHR46599:SF1">
    <property type="entry name" value="POGO TRANSPOSABLE ELEMENT WITH ZNF DOMAIN"/>
    <property type="match status" value="1"/>
</dbReference>
<feature type="region of interest" description="Disordered" evidence="2">
    <location>
        <begin position="1"/>
        <end position="143"/>
    </location>
</feature>
<reference evidence="4" key="1">
    <citation type="submission" date="2021-04" db="EMBL/GenBank/DDBJ databases">
        <authorList>
            <consortium name="Wellcome Sanger Institute Data Sharing"/>
        </authorList>
    </citation>
    <scope>NUCLEOTIDE SEQUENCE [LARGE SCALE GENOMIC DNA]</scope>
</reference>
<feature type="compositionally biased region" description="Basic and acidic residues" evidence="2">
    <location>
        <begin position="20"/>
        <end position="30"/>
    </location>
</feature>